<dbReference type="PANTHER" id="PTHR38011:SF2">
    <property type="entry name" value="BIFUNCTIONAL DEAMINASE-REDUCTASE DOMAIN PROTEIN"/>
    <property type="match status" value="1"/>
</dbReference>
<name>A0AAJ6B040_9HYPH</name>
<dbReference type="Pfam" id="PF01872">
    <property type="entry name" value="RibD_C"/>
    <property type="match status" value="1"/>
</dbReference>
<reference evidence="2" key="1">
    <citation type="submission" date="2023-03" db="EMBL/GenBank/DDBJ databases">
        <title>Andean soil-derived lignocellulolytic bacterial consortium as a source of novel taxa and putative plastic-active enzymes.</title>
        <authorList>
            <person name="Diaz-Garcia L."/>
            <person name="Chuvochina M."/>
            <person name="Feuerriegel G."/>
            <person name="Bunk B."/>
            <person name="Sproer C."/>
            <person name="Streit W.R."/>
            <person name="Rodriguez L.M."/>
            <person name="Overmann J."/>
            <person name="Jimenez D.J."/>
        </authorList>
    </citation>
    <scope>NUCLEOTIDE SEQUENCE</scope>
    <source>
        <strain evidence="2">MAG 4196</strain>
    </source>
</reference>
<dbReference type="EMBL" id="CP119312">
    <property type="protein sequence ID" value="WEK04446.1"/>
    <property type="molecule type" value="Genomic_DNA"/>
</dbReference>
<dbReference type="PANTHER" id="PTHR38011">
    <property type="entry name" value="DIHYDROFOLATE REDUCTASE FAMILY PROTEIN (AFU_ORTHOLOGUE AFUA_8G06820)"/>
    <property type="match status" value="1"/>
</dbReference>
<organism evidence="2 3">
    <name type="scientific">Candidatus Devosia phytovorans</name>
    <dbReference type="NCBI Taxonomy" id="3121372"/>
    <lineage>
        <taxon>Bacteria</taxon>
        <taxon>Pseudomonadati</taxon>
        <taxon>Pseudomonadota</taxon>
        <taxon>Alphaproteobacteria</taxon>
        <taxon>Hyphomicrobiales</taxon>
        <taxon>Devosiaceae</taxon>
        <taxon>Devosia</taxon>
    </lineage>
</organism>
<protein>
    <submittedName>
        <fullName evidence="2">Dihydrofolate reductase family protein</fullName>
    </submittedName>
</protein>
<dbReference type="Proteomes" id="UP001217476">
    <property type="component" value="Chromosome"/>
</dbReference>
<dbReference type="InterPro" id="IPR024072">
    <property type="entry name" value="DHFR-like_dom_sf"/>
</dbReference>
<evidence type="ECO:0000259" key="1">
    <source>
        <dbReference type="Pfam" id="PF01872"/>
    </source>
</evidence>
<gene>
    <name evidence="2" type="ORF">P0Y65_20095</name>
</gene>
<dbReference type="GO" id="GO:0008703">
    <property type="term" value="F:5-amino-6-(5-phosphoribosylamino)uracil reductase activity"/>
    <property type="evidence" value="ECO:0007669"/>
    <property type="project" value="InterPro"/>
</dbReference>
<evidence type="ECO:0000313" key="2">
    <source>
        <dbReference type="EMBL" id="WEK04446.1"/>
    </source>
</evidence>
<dbReference type="InterPro" id="IPR050765">
    <property type="entry name" value="Riboflavin_Biosynth_HTPR"/>
</dbReference>
<sequence length="187" mass="20430">MARLQYAINVTLDGCCDHRAGMPDPDMHQFWADVVGRASVLLYGRVTYQMMEDAWRPIGESGLVPDGMADWVAPFAHSIHKARKVVASTTLTQLDWNSELLEGDLEAAVERLKREEDGVISLGGVDLAGQIAALGLIDDYVFVVNPRIAGHGPTLFAGLPAYIDLKLTSQRTFGSGALALTYEARHY</sequence>
<dbReference type="SUPFAM" id="SSF53597">
    <property type="entry name" value="Dihydrofolate reductase-like"/>
    <property type="match status" value="1"/>
</dbReference>
<dbReference type="Gene3D" id="3.40.430.10">
    <property type="entry name" value="Dihydrofolate Reductase, subunit A"/>
    <property type="match status" value="1"/>
</dbReference>
<dbReference type="GO" id="GO:0009231">
    <property type="term" value="P:riboflavin biosynthetic process"/>
    <property type="evidence" value="ECO:0007669"/>
    <property type="project" value="InterPro"/>
</dbReference>
<proteinExistence type="predicted"/>
<accession>A0AAJ6B040</accession>
<dbReference type="AlphaFoldDB" id="A0AAJ6B040"/>
<dbReference type="InterPro" id="IPR002734">
    <property type="entry name" value="RibDG_C"/>
</dbReference>
<feature type="domain" description="Bacterial bifunctional deaminase-reductase C-terminal" evidence="1">
    <location>
        <begin position="5"/>
        <end position="177"/>
    </location>
</feature>
<evidence type="ECO:0000313" key="3">
    <source>
        <dbReference type="Proteomes" id="UP001217476"/>
    </source>
</evidence>